<feature type="signal peptide" evidence="1">
    <location>
        <begin position="1"/>
        <end position="20"/>
    </location>
</feature>
<sequence>MKTTLLTLITSFIIGFNALAQTSLNDYKYVIVPKKYEFLKEPNQYQINALSKFLFKKYGFDAYMEGEQLPEDLQKNRCLALNSDLVEDSGLFKTKLNLVLKNCDGVEVYKGPEGESREKDFKRAFTEATRNAFKPLELLNYSYQPKTDMVAESKQSQDKPEIKKPEAEMLTEAPKKKQNEVIVVATPQVPTAISNTSSETLYAQEITNGYQLVDRSPKVVYRMFNTQVADVYLVENRSAVIYKTNGQWIYEALENGVVSQKVLNIKF</sequence>
<comment type="caution">
    <text evidence="2">The sequence shown here is derived from an EMBL/GenBank/DDBJ whole genome shotgun (WGS) entry which is preliminary data.</text>
</comment>
<accession>A0ABW7MXD8</accession>
<dbReference type="Proteomes" id="UP001610100">
    <property type="component" value="Unassembled WGS sequence"/>
</dbReference>
<protein>
    <submittedName>
        <fullName evidence="2">Uncharacterized protein</fullName>
    </submittedName>
</protein>
<feature type="chain" id="PRO_5045538008" evidence="1">
    <location>
        <begin position="21"/>
        <end position="267"/>
    </location>
</feature>
<proteinExistence type="predicted"/>
<evidence type="ECO:0000313" key="2">
    <source>
        <dbReference type="EMBL" id="MFH6771210.1"/>
    </source>
</evidence>
<dbReference type="RefSeq" id="WP_344740222.1">
    <property type="nucleotide sequence ID" value="NZ_BAABAY010000001.1"/>
</dbReference>
<keyword evidence="1" id="KW-0732">Signal</keyword>
<dbReference type="EMBL" id="JBAWKB010000001">
    <property type="protein sequence ID" value="MFH6771210.1"/>
    <property type="molecule type" value="Genomic_DNA"/>
</dbReference>
<reference evidence="2 3" key="1">
    <citation type="submission" date="2024-02" db="EMBL/GenBank/DDBJ databases">
        <title>A Gaetbulibacter species isolated from tidal flats and genomic insights of their niches.</title>
        <authorList>
            <person name="Ye Y."/>
        </authorList>
    </citation>
    <scope>NUCLEOTIDE SEQUENCE [LARGE SCALE GENOMIC DNA]</scope>
    <source>
        <strain evidence="2 3">KYW382</strain>
    </source>
</reference>
<keyword evidence="3" id="KW-1185">Reference proteome</keyword>
<evidence type="ECO:0000313" key="3">
    <source>
        <dbReference type="Proteomes" id="UP001610100"/>
    </source>
</evidence>
<evidence type="ECO:0000256" key="1">
    <source>
        <dbReference type="SAM" id="SignalP"/>
    </source>
</evidence>
<gene>
    <name evidence="2" type="ORF">V8G58_04625</name>
</gene>
<organism evidence="2 3">
    <name type="scientific">Gaetbulibacter aestuarii</name>
    <dbReference type="NCBI Taxonomy" id="1502358"/>
    <lineage>
        <taxon>Bacteria</taxon>
        <taxon>Pseudomonadati</taxon>
        <taxon>Bacteroidota</taxon>
        <taxon>Flavobacteriia</taxon>
        <taxon>Flavobacteriales</taxon>
        <taxon>Flavobacteriaceae</taxon>
        <taxon>Gaetbulibacter</taxon>
    </lineage>
</organism>
<name>A0ABW7MXD8_9FLAO</name>